<dbReference type="PROSITE" id="PS50106">
    <property type="entry name" value="PDZ"/>
    <property type="match status" value="1"/>
</dbReference>
<dbReference type="InterPro" id="IPR004447">
    <property type="entry name" value="Peptidase_S41A"/>
</dbReference>
<keyword evidence="8" id="KW-1185">Reference proteome</keyword>
<accession>M1Z1W2</accession>
<keyword evidence="4 5" id="KW-0720">Serine protease</keyword>
<evidence type="ECO:0000259" key="6">
    <source>
        <dbReference type="PROSITE" id="PS50106"/>
    </source>
</evidence>
<dbReference type="Gene3D" id="2.30.42.10">
    <property type="match status" value="1"/>
</dbReference>
<comment type="similarity">
    <text evidence="1 5">Belongs to the peptidase S41A family.</text>
</comment>
<dbReference type="EMBL" id="LT669839">
    <property type="protein sequence ID" value="SHD75606.1"/>
    <property type="molecule type" value="Genomic_DNA"/>
</dbReference>
<dbReference type="SMART" id="SM00245">
    <property type="entry name" value="TSPc"/>
    <property type="match status" value="1"/>
</dbReference>
<dbReference type="Gene3D" id="3.90.226.10">
    <property type="entry name" value="2-enoyl-CoA Hydratase, Chain A, domain 1"/>
    <property type="match status" value="1"/>
</dbReference>
<dbReference type="SUPFAM" id="SSF52096">
    <property type="entry name" value="ClpP/crotonase"/>
    <property type="match status" value="1"/>
</dbReference>
<dbReference type="PANTHER" id="PTHR32060:SF30">
    <property type="entry name" value="CARBOXY-TERMINAL PROCESSING PROTEASE CTPA"/>
    <property type="match status" value="1"/>
</dbReference>
<gene>
    <name evidence="7" type="ORF">CUESP1_0207</name>
</gene>
<dbReference type="GO" id="GO:0006508">
    <property type="term" value="P:proteolysis"/>
    <property type="evidence" value="ECO:0007669"/>
    <property type="project" value="UniProtKB-KW"/>
</dbReference>
<dbReference type="MEROPS" id="S41.004"/>
<dbReference type="PANTHER" id="PTHR32060">
    <property type="entry name" value="TAIL-SPECIFIC PROTEASE"/>
    <property type="match status" value="1"/>
</dbReference>
<dbReference type="HOGENOM" id="CLU_017295_3_2_9"/>
<feature type="domain" description="PDZ" evidence="6">
    <location>
        <begin position="101"/>
        <end position="170"/>
    </location>
</feature>
<keyword evidence="2 5" id="KW-0645">Protease</keyword>
<dbReference type="GO" id="GO:0007165">
    <property type="term" value="P:signal transduction"/>
    <property type="evidence" value="ECO:0007669"/>
    <property type="project" value="TreeGrafter"/>
</dbReference>
<dbReference type="SMART" id="SM00228">
    <property type="entry name" value="PDZ"/>
    <property type="match status" value="1"/>
</dbReference>
<dbReference type="FunFam" id="2.30.42.10:FF:000063">
    <property type="entry name" value="Peptidase, S41 family"/>
    <property type="match status" value="1"/>
</dbReference>
<evidence type="ECO:0000256" key="5">
    <source>
        <dbReference type="RuleBase" id="RU004404"/>
    </source>
</evidence>
<organism evidence="7 8">
    <name type="scientific">[Clostridium] ultunense Esp</name>
    <dbReference type="NCBI Taxonomy" id="1288971"/>
    <lineage>
        <taxon>Bacteria</taxon>
        <taxon>Bacillati</taxon>
        <taxon>Bacillota</taxon>
        <taxon>Tissierellia</taxon>
        <taxon>Tissierellales</taxon>
        <taxon>Tepidimicrobiaceae</taxon>
        <taxon>Schnuerera</taxon>
    </lineage>
</organism>
<name>M1Z1W2_9FIRM</name>
<dbReference type="InterPro" id="IPR036034">
    <property type="entry name" value="PDZ_sf"/>
</dbReference>
<dbReference type="Pfam" id="PF17820">
    <property type="entry name" value="PDZ_6"/>
    <property type="match status" value="1"/>
</dbReference>
<dbReference type="Gene3D" id="3.30.750.44">
    <property type="match status" value="1"/>
</dbReference>
<dbReference type="CDD" id="cd06782">
    <property type="entry name" value="cpPDZ_CPP-like"/>
    <property type="match status" value="1"/>
</dbReference>
<dbReference type="InterPro" id="IPR041489">
    <property type="entry name" value="PDZ_6"/>
</dbReference>
<evidence type="ECO:0000256" key="4">
    <source>
        <dbReference type="ARBA" id="ARBA00022825"/>
    </source>
</evidence>
<dbReference type="InterPro" id="IPR055210">
    <property type="entry name" value="CtpA/B_N"/>
</dbReference>
<dbReference type="SUPFAM" id="SSF50156">
    <property type="entry name" value="PDZ domain-like"/>
    <property type="match status" value="1"/>
</dbReference>
<dbReference type="OrthoDB" id="9812068at2"/>
<dbReference type="Pfam" id="PF22694">
    <property type="entry name" value="CtpB_N-like"/>
    <property type="match status" value="1"/>
</dbReference>
<evidence type="ECO:0000256" key="1">
    <source>
        <dbReference type="ARBA" id="ARBA00009179"/>
    </source>
</evidence>
<dbReference type="InterPro" id="IPR005151">
    <property type="entry name" value="Tail-specific_protease"/>
</dbReference>
<proteinExistence type="inferred from homology"/>
<dbReference type="CDD" id="cd07560">
    <property type="entry name" value="Peptidase_S41_CPP"/>
    <property type="match status" value="1"/>
</dbReference>
<evidence type="ECO:0000256" key="3">
    <source>
        <dbReference type="ARBA" id="ARBA00022801"/>
    </source>
</evidence>
<evidence type="ECO:0000313" key="7">
    <source>
        <dbReference type="EMBL" id="SHD75606.1"/>
    </source>
</evidence>
<dbReference type="AlphaFoldDB" id="M1Z1W2"/>
<dbReference type="InterPro" id="IPR029045">
    <property type="entry name" value="ClpP/crotonase-like_dom_sf"/>
</dbReference>
<evidence type="ECO:0000256" key="2">
    <source>
        <dbReference type="ARBA" id="ARBA00022670"/>
    </source>
</evidence>
<dbReference type="GO" id="GO:0030288">
    <property type="term" value="C:outer membrane-bounded periplasmic space"/>
    <property type="evidence" value="ECO:0007669"/>
    <property type="project" value="TreeGrafter"/>
</dbReference>
<dbReference type="Proteomes" id="UP000245423">
    <property type="component" value="Chromosome 1"/>
</dbReference>
<dbReference type="InterPro" id="IPR001478">
    <property type="entry name" value="PDZ"/>
</dbReference>
<dbReference type="GO" id="GO:0004252">
    <property type="term" value="F:serine-type endopeptidase activity"/>
    <property type="evidence" value="ECO:0007669"/>
    <property type="project" value="UniProtKB-EC"/>
</dbReference>
<dbReference type="RefSeq" id="WP_005587060.1">
    <property type="nucleotide sequence ID" value="NZ_LT669839.1"/>
</dbReference>
<dbReference type="NCBIfam" id="TIGR00225">
    <property type="entry name" value="prc"/>
    <property type="match status" value="1"/>
</dbReference>
<sequence length="407" mass="45429">MSKKRVITLMVVIILLTNIITFGATNLMTIKYKDKVILPAKEYEQLKSSYKKYSKAMGLEDYIRDNFLKDVDEEQLMEGQLKGLFQALEDPYSVYMTEDEFKSFTEHTQGIYGGIGVIVTPGDDNLITVVSPIEGTPGERAGLRTGDKIIKVNGEEFTADNMDKAVKLMKGEPKTTVSITILRKDKDGKNNYIDLDIVREEIRLITVKSNIIEDNIGYIKITSFDELTYEDFMKELNSLMKNNISGIILDLRNNPGGLLNVCVDIADELLGEGTIVYTETRHGERAYEKSNKKHIDIPLVVLVNEGSASASEILAGAIKDHNKGILIGNKTFGKGVVQRIRELSDGSGFKLTVSEYFTPNGTNIHGIGIEPDITVDLPEEVQEIGIENLEQDIQLKTAIEKIKDIIR</sequence>
<protein>
    <submittedName>
        <fullName evidence="7">Carboxyl-terminal protease</fullName>
        <ecNumber evidence="7">3.4.21.102</ecNumber>
    </submittedName>
</protein>
<evidence type="ECO:0000313" key="8">
    <source>
        <dbReference type="Proteomes" id="UP000245423"/>
    </source>
</evidence>
<keyword evidence="3 5" id="KW-0378">Hydrolase</keyword>
<dbReference type="EC" id="3.4.21.102" evidence="7"/>
<reference evidence="7 8" key="1">
    <citation type="submission" date="2016-11" db="EMBL/GenBank/DDBJ databases">
        <authorList>
            <person name="Manzoor S."/>
        </authorList>
    </citation>
    <scope>NUCLEOTIDE SEQUENCE [LARGE SCALE GENOMIC DNA]</scope>
    <source>
        <strain evidence="7">Clostridium ultunense strain Esp</strain>
    </source>
</reference>
<dbReference type="Pfam" id="PF03572">
    <property type="entry name" value="Peptidase_S41"/>
    <property type="match status" value="1"/>
</dbReference>